<keyword evidence="4 5" id="KW-0648">Protein biosynthesis</keyword>
<dbReference type="SUPFAM" id="SSF46934">
    <property type="entry name" value="UBA-like"/>
    <property type="match status" value="1"/>
</dbReference>
<dbReference type="AlphaFoldDB" id="A0A1G1Z3G6"/>
<dbReference type="PANTHER" id="PTHR11741:SF0">
    <property type="entry name" value="ELONGATION FACTOR TS, MITOCHONDRIAL"/>
    <property type="match status" value="1"/>
</dbReference>
<feature type="domain" description="Translation elongation factor EFTs/EF1B dimerisation" evidence="6">
    <location>
        <begin position="69"/>
        <end position="147"/>
    </location>
</feature>
<dbReference type="InterPro" id="IPR009060">
    <property type="entry name" value="UBA-like_sf"/>
</dbReference>
<dbReference type="STRING" id="1797689.A3F24_01610"/>
<evidence type="ECO:0000259" key="6">
    <source>
        <dbReference type="Pfam" id="PF00889"/>
    </source>
</evidence>
<comment type="function">
    <text evidence="5">Associates with the EF-Tu.GDP complex and induces the exchange of GDP to GTP. It remains bound to the aminoacyl-tRNA.EF-Tu.GTP complex up to the GTP hydrolysis stage on the ribosome.</text>
</comment>
<comment type="caution">
    <text evidence="7">The sequence shown here is derived from an EMBL/GenBank/DDBJ whole genome shotgun (WGS) entry which is preliminary data.</text>
</comment>
<dbReference type="PANTHER" id="PTHR11741">
    <property type="entry name" value="ELONGATION FACTOR TS"/>
    <property type="match status" value="1"/>
</dbReference>
<organism evidence="7 8">
    <name type="scientific">Candidatus Colwellbacteria bacterium RIFCSPHIGHO2_12_FULL_44_17</name>
    <dbReference type="NCBI Taxonomy" id="1797689"/>
    <lineage>
        <taxon>Bacteria</taxon>
        <taxon>Candidatus Colwelliibacteriota</taxon>
    </lineage>
</organism>
<dbReference type="InterPro" id="IPR018101">
    <property type="entry name" value="Transl_elong_Ts_CS"/>
</dbReference>
<dbReference type="NCBIfam" id="TIGR00116">
    <property type="entry name" value="tsf"/>
    <property type="match status" value="1"/>
</dbReference>
<dbReference type="InterPro" id="IPR014039">
    <property type="entry name" value="Transl_elong_EFTs/EF1B_dimer"/>
</dbReference>
<dbReference type="InterPro" id="IPR036402">
    <property type="entry name" value="EF-Ts_dimer_sf"/>
</dbReference>
<gene>
    <name evidence="5" type="primary">tsf</name>
    <name evidence="7" type="ORF">A3F24_01610</name>
</gene>
<evidence type="ECO:0000256" key="5">
    <source>
        <dbReference type="HAMAP-Rule" id="MF_00050"/>
    </source>
</evidence>
<evidence type="ECO:0000256" key="1">
    <source>
        <dbReference type="ARBA" id="ARBA00005532"/>
    </source>
</evidence>
<dbReference type="EMBL" id="MHIX01000021">
    <property type="protein sequence ID" value="OGY59191.1"/>
    <property type="molecule type" value="Genomic_DNA"/>
</dbReference>
<evidence type="ECO:0000256" key="3">
    <source>
        <dbReference type="ARBA" id="ARBA00022768"/>
    </source>
</evidence>
<evidence type="ECO:0000256" key="2">
    <source>
        <dbReference type="ARBA" id="ARBA00016956"/>
    </source>
</evidence>
<dbReference type="Gene3D" id="3.30.479.20">
    <property type="entry name" value="Elongation factor Ts, dimerisation domain"/>
    <property type="match status" value="1"/>
</dbReference>
<dbReference type="PROSITE" id="PS01126">
    <property type="entry name" value="EF_TS_1"/>
    <property type="match status" value="1"/>
</dbReference>
<sequence>MIDTIQKLRDLTGAGIMECKRALEEAGGKFEKAAEIIKEKGVMRAEKRAERTTSAGIVEAYVHNNGRIGVLIEIHAETDFVANSEPFRTLAHNLALQVSAMNPANVDELLSQPYIKNESVMIGDLVKETIAKVGENIRVYRIARFEVGRE</sequence>
<dbReference type="FunFam" id="1.10.8.10:FF:000001">
    <property type="entry name" value="Elongation factor Ts"/>
    <property type="match status" value="1"/>
</dbReference>
<dbReference type="Gene3D" id="1.10.8.10">
    <property type="entry name" value="DNA helicase RuvA subunit, C-terminal domain"/>
    <property type="match status" value="1"/>
</dbReference>
<proteinExistence type="inferred from homology"/>
<dbReference type="GO" id="GO:0003746">
    <property type="term" value="F:translation elongation factor activity"/>
    <property type="evidence" value="ECO:0007669"/>
    <property type="project" value="UniProtKB-UniRule"/>
</dbReference>
<protein>
    <recommendedName>
        <fullName evidence="2 5">Elongation factor Ts</fullName>
        <shortName evidence="5">EF-Ts</shortName>
    </recommendedName>
</protein>
<keyword evidence="3 5" id="KW-0251">Elongation factor</keyword>
<keyword evidence="5" id="KW-0963">Cytoplasm</keyword>
<dbReference type="Proteomes" id="UP000178515">
    <property type="component" value="Unassembled WGS sequence"/>
</dbReference>
<dbReference type="HAMAP" id="MF_00050">
    <property type="entry name" value="EF_Ts"/>
    <property type="match status" value="1"/>
</dbReference>
<name>A0A1G1Z3G6_9BACT</name>
<accession>A0A1G1Z3G6</accession>
<comment type="similarity">
    <text evidence="1 5">Belongs to the EF-Ts family.</text>
</comment>
<dbReference type="Pfam" id="PF00889">
    <property type="entry name" value="EF_TS"/>
    <property type="match status" value="1"/>
</dbReference>
<evidence type="ECO:0000313" key="8">
    <source>
        <dbReference type="Proteomes" id="UP000178515"/>
    </source>
</evidence>
<evidence type="ECO:0000313" key="7">
    <source>
        <dbReference type="EMBL" id="OGY59191.1"/>
    </source>
</evidence>
<reference evidence="7 8" key="1">
    <citation type="journal article" date="2016" name="Nat. Commun.">
        <title>Thousands of microbial genomes shed light on interconnected biogeochemical processes in an aquifer system.</title>
        <authorList>
            <person name="Anantharaman K."/>
            <person name="Brown C.T."/>
            <person name="Hug L.A."/>
            <person name="Sharon I."/>
            <person name="Castelle C.J."/>
            <person name="Probst A.J."/>
            <person name="Thomas B.C."/>
            <person name="Singh A."/>
            <person name="Wilkins M.J."/>
            <person name="Karaoz U."/>
            <person name="Brodie E.L."/>
            <person name="Williams K.H."/>
            <person name="Hubbard S.S."/>
            <person name="Banfield J.F."/>
        </authorList>
    </citation>
    <scope>NUCLEOTIDE SEQUENCE [LARGE SCALE GENOMIC DNA]</scope>
</reference>
<dbReference type="CDD" id="cd14275">
    <property type="entry name" value="UBA_EF-Ts"/>
    <property type="match status" value="1"/>
</dbReference>
<dbReference type="InterPro" id="IPR001816">
    <property type="entry name" value="Transl_elong_EFTs/EF1B"/>
</dbReference>
<comment type="subcellular location">
    <subcellularLocation>
        <location evidence="5">Cytoplasm</location>
    </subcellularLocation>
</comment>
<evidence type="ECO:0000256" key="4">
    <source>
        <dbReference type="ARBA" id="ARBA00022917"/>
    </source>
</evidence>
<dbReference type="GO" id="GO:0005737">
    <property type="term" value="C:cytoplasm"/>
    <property type="evidence" value="ECO:0007669"/>
    <property type="project" value="UniProtKB-SubCell"/>
</dbReference>
<dbReference type="SUPFAM" id="SSF54713">
    <property type="entry name" value="Elongation factor Ts (EF-Ts), dimerisation domain"/>
    <property type="match status" value="1"/>
</dbReference>
<feature type="region of interest" description="Involved in Mg(2+) ion dislocation from EF-Tu" evidence="5">
    <location>
        <begin position="78"/>
        <end position="81"/>
    </location>
</feature>